<keyword evidence="4" id="KW-1185">Reference proteome</keyword>
<keyword evidence="2" id="KW-1133">Transmembrane helix</keyword>
<dbReference type="Proteomes" id="UP000232323">
    <property type="component" value="Unassembled WGS sequence"/>
</dbReference>
<dbReference type="GO" id="GO:0051377">
    <property type="term" value="F:mannose-ethanolamine phosphotransferase activity"/>
    <property type="evidence" value="ECO:0007669"/>
    <property type="project" value="TreeGrafter"/>
</dbReference>
<feature type="region of interest" description="Disordered" evidence="1">
    <location>
        <begin position="1"/>
        <end position="40"/>
    </location>
</feature>
<feature type="region of interest" description="Disordered" evidence="1">
    <location>
        <begin position="248"/>
        <end position="277"/>
    </location>
</feature>
<feature type="transmembrane region" description="Helical" evidence="2">
    <location>
        <begin position="377"/>
        <end position="401"/>
    </location>
</feature>
<sequence>MNQAEPPHSATYSKHQHLQGLHSWTQQDGSEIQHPSSVDDFPRVLPENVLPNPLQTYEHALRWNAKQVHHYLNTYAARARLPKRELAASNSLFEAAMLSGTSASTTTQEGQKADTAFKTCYSSTLQLMLYLEQAAALARDKFCRFDIATMILGCVAMLGALSLHGAVLTWLAPAGSWAYWIRTPECLTAALLSITHACSLFGVTWIMGEGKVSCMMVGTMVVVIWIMSVYRSFIQDPAVHHHEFNAHAPSSQPLQHQGRDQGKLRHSPAPDASLDINHKRDDQIASSSSASMSWRQHGPLLLAGPISLIAWACLQSIGLIDRYGQDPHDKSQPTALTDLLGKVSQDGIDQGSQVHSQPHTETPWLLVVHASSSHGHVLLPLLLLPALLYACTHAMACFMTLHQQKLVKSTAPAGDGMTTQQTYEYSNSSFLTAACILQHACAACWWLCQALGMQHLTLESVIKMVVNVSMDVPVEPGTGDTSLHHQGASTPVTLGVTVLSFLKHHSVWPHLASILKAAGNWELPFLVPAFGVEGCKRAVRVTEMFMPALQTELRLLLPQAVYLMALFLLAWEVGSGCFRLTAAGLDLLGMWLGTSRTRGSAARFYGSRKEHHESNKEEDEMEEEELADQERALSVLCVKMMRYIWLLGCMCAPVSMLLGQRGPAVVLLGVAVLALSAFMCIRSAELHMVCLTAPNRGLPFSVPRQEPAGFKAGSGLVSKETEVLVNASSGVLCKSEQGAGKASAFLSGESKTSVLLNSHARGLEYLSVVCPAMWSMLGLMLFFCTGHFCEFSGLQYTSPFIGFDEMEWYVSGAMLTSNTFGAMALTALALPLLVGLQLALELKHESAAFLNVRAAAAITGADHDDGTVEHIACLDPGIQPFIFQSRPAGQRGRNVGQHKWKLRLLPVVVYYTVRALNTCFTVLSAAVLHKNVIVWAIIAPKFVFELFFIAISTLFLATGIIMSA</sequence>
<proteinExistence type="predicted"/>
<feature type="compositionally biased region" description="Polar residues" evidence="1">
    <location>
        <begin position="22"/>
        <end position="36"/>
    </location>
</feature>
<protein>
    <submittedName>
        <fullName evidence="3">Uncharacterized protein</fullName>
    </submittedName>
</protein>
<feature type="transmembrane region" description="Helical" evidence="2">
    <location>
        <begin position="808"/>
        <end position="834"/>
    </location>
</feature>
<feature type="transmembrane region" description="Helical" evidence="2">
    <location>
        <begin position="933"/>
        <end position="961"/>
    </location>
</feature>
<accession>A0A250XB43</accession>
<dbReference type="PANTHER" id="PTHR23071">
    <property type="entry name" value="PHOSPHATIDYLINOSITOL GLYCAN"/>
    <property type="match status" value="1"/>
</dbReference>
<name>A0A250XB43_9CHLO</name>
<keyword evidence="2" id="KW-0812">Transmembrane</keyword>
<dbReference type="GO" id="GO:0005789">
    <property type="term" value="C:endoplasmic reticulum membrane"/>
    <property type="evidence" value="ECO:0007669"/>
    <property type="project" value="TreeGrafter"/>
</dbReference>
<organism evidence="3 4">
    <name type="scientific">Chlamydomonas eustigma</name>
    <dbReference type="NCBI Taxonomy" id="1157962"/>
    <lineage>
        <taxon>Eukaryota</taxon>
        <taxon>Viridiplantae</taxon>
        <taxon>Chlorophyta</taxon>
        <taxon>core chlorophytes</taxon>
        <taxon>Chlorophyceae</taxon>
        <taxon>CS clade</taxon>
        <taxon>Chlamydomonadales</taxon>
        <taxon>Chlamydomonadaceae</taxon>
        <taxon>Chlamydomonas</taxon>
    </lineage>
</organism>
<feature type="transmembrane region" description="Helical" evidence="2">
    <location>
        <begin position="300"/>
        <end position="320"/>
    </location>
</feature>
<feature type="transmembrane region" description="Helical" evidence="2">
    <location>
        <begin position="907"/>
        <end position="927"/>
    </location>
</feature>
<evidence type="ECO:0000313" key="4">
    <source>
        <dbReference type="Proteomes" id="UP000232323"/>
    </source>
</evidence>
<comment type="caution">
    <text evidence="3">The sequence shown here is derived from an EMBL/GenBank/DDBJ whole genome shotgun (WGS) entry which is preliminary data.</text>
</comment>
<feature type="transmembrane region" description="Helical" evidence="2">
    <location>
        <begin position="147"/>
        <end position="174"/>
    </location>
</feature>
<keyword evidence="2" id="KW-0472">Membrane</keyword>
<dbReference type="STRING" id="1157962.A0A250XB43"/>
<feature type="transmembrane region" description="Helical" evidence="2">
    <location>
        <begin position="212"/>
        <end position="230"/>
    </location>
</feature>
<dbReference type="PANTHER" id="PTHR23071:SF1">
    <property type="entry name" value="GPI ETHANOLAMINE PHOSPHATE TRANSFERASE 3"/>
    <property type="match status" value="1"/>
</dbReference>
<dbReference type="InterPro" id="IPR039524">
    <property type="entry name" value="PIGO/GPI13"/>
</dbReference>
<dbReference type="OrthoDB" id="272139at2759"/>
<evidence type="ECO:0000256" key="1">
    <source>
        <dbReference type="SAM" id="MobiDB-lite"/>
    </source>
</evidence>
<dbReference type="AlphaFoldDB" id="A0A250XB43"/>
<evidence type="ECO:0000313" key="3">
    <source>
        <dbReference type="EMBL" id="GAX80109.1"/>
    </source>
</evidence>
<reference evidence="3 4" key="1">
    <citation type="submission" date="2017-08" db="EMBL/GenBank/DDBJ databases">
        <title>Acidophilic green algal genome provides insights into adaptation to an acidic environment.</title>
        <authorList>
            <person name="Hirooka S."/>
            <person name="Hirose Y."/>
            <person name="Kanesaki Y."/>
            <person name="Higuchi S."/>
            <person name="Fujiwara T."/>
            <person name="Onuma R."/>
            <person name="Era A."/>
            <person name="Ohbayashi R."/>
            <person name="Uzuka A."/>
            <person name="Nozaki H."/>
            <person name="Yoshikawa H."/>
            <person name="Miyagishima S.Y."/>
        </authorList>
    </citation>
    <scope>NUCLEOTIDE SEQUENCE [LARGE SCALE GENOMIC DNA]</scope>
    <source>
        <strain evidence="3 4">NIES-2499</strain>
    </source>
</reference>
<gene>
    <name evidence="3" type="ORF">CEUSTIGMA_g7547.t1</name>
</gene>
<evidence type="ECO:0000256" key="2">
    <source>
        <dbReference type="SAM" id="Phobius"/>
    </source>
</evidence>
<feature type="transmembrane region" description="Helical" evidence="2">
    <location>
        <begin position="186"/>
        <end position="206"/>
    </location>
</feature>
<feature type="transmembrane region" description="Helical" evidence="2">
    <location>
        <begin position="640"/>
        <end position="658"/>
    </location>
</feature>
<dbReference type="EMBL" id="BEGY01000048">
    <property type="protein sequence ID" value="GAX80109.1"/>
    <property type="molecule type" value="Genomic_DNA"/>
</dbReference>
<dbReference type="GO" id="GO:0006506">
    <property type="term" value="P:GPI anchor biosynthetic process"/>
    <property type="evidence" value="ECO:0007669"/>
    <property type="project" value="InterPro"/>
</dbReference>
<feature type="transmembrane region" description="Helical" evidence="2">
    <location>
        <begin position="664"/>
        <end position="681"/>
    </location>
</feature>